<dbReference type="GO" id="GO:0003677">
    <property type="term" value="F:DNA binding"/>
    <property type="evidence" value="ECO:0007669"/>
    <property type="project" value="UniProtKB-KW"/>
</dbReference>
<organismHost>
    <name type="scientific">Homo sapiens</name>
    <name type="common">Human</name>
    <dbReference type="NCBI Taxonomy" id="9606"/>
</organismHost>
<organismHost>
    <name type="scientific">Macaca nemestrina</name>
    <name type="common">Pig-tailed macaque</name>
    <dbReference type="NCBI Taxonomy" id="9545"/>
</organismHost>
<organismHost>
    <name type="scientific">Macaca fascicularis</name>
    <name type="common">Crab-eating macaque</name>
    <name type="synonym">Cynomolgus monkey</name>
    <dbReference type="NCBI Taxonomy" id="9541"/>
</organismHost>
<gene>
    <name evidence="9" type="primary">UL42</name>
</gene>
<dbReference type="GO" id="GO:0006260">
    <property type="term" value="P:DNA replication"/>
    <property type="evidence" value="ECO:0007669"/>
    <property type="project" value="UniProtKB-KW"/>
</dbReference>
<proteinExistence type="inferred from homology"/>
<feature type="compositionally biased region" description="Pro residues" evidence="8">
    <location>
        <begin position="754"/>
        <end position="766"/>
    </location>
</feature>
<dbReference type="Pfam" id="PF02282">
    <property type="entry name" value="Herpes_UL42"/>
    <property type="match status" value="2"/>
</dbReference>
<dbReference type="InterPro" id="IPR003202">
    <property type="entry name" value="Herpes_UL42"/>
</dbReference>
<dbReference type="SUPFAM" id="SSF55979">
    <property type="entry name" value="DNA clamp"/>
    <property type="match status" value="2"/>
</dbReference>
<evidence type="ECO:0000256" key="8">
    <source>
        <dbReference type="SAM" id="MobiDB-lite"/>
    </source>
</evidence>
<feature type="compositionally biased region" description="Low complexity" evidence="8">
    <location>
        <begin position="714"/>
        <end position="753"/>
    </location>
</feature>
<feature type="compositionally biased region" description="Pro residues" evidence="8">
    <location>
        <begin position="391"/>
        <end position="400"/>
    </location>
</feature>
<dbReference type="EMBL" id="KF908240">
    <property type="protein sequence ID" value="AHM96091.1"/>
    <property type="molecule type" value="Genomic_DNA"/>
</dbReference>
<comment type="subcellular location">
    <subcellularLocation>
        <location evidence="1">Host nucleus</location>
    </subcellularLocation>
</comment>
<evidence type="ECO:0000256" key="5">
    <source>
        <dbReference type="ARBA" id="ARBA00022705"/>
    </source>
</evidence>
<reference evidence="9" key="1">
    <citation type="journal article" date="2014" name="Virology">
        <title>A single viral gene determines lethal cross-species neurovirulence of baboon herpesvirus HVP2.</title>
        <authorList>
            <person name="Black D."/>
            <person name="Ohsawa K."/>
            <person name="Tyler S."/>
            <person name="Maxwell L."/>
            <person name="Eberle R."/>
        </authorList>
    </citation>
    <scope>NUCLEOTIDE SEQUENCE</scope>
    <source>
        <strain evidence="9">OU1-76</strain>
    </source>
</reference>
<feature type="compositionally biased region" description="Low complexity" evidence="8">
    <location>
        <begin position="663"/>
        <end position="698"/>
    </location>
</feature>
<keyword evidence="6" id="KW-0238">DNA-binding</keyword>
<sequence>MADATAETALLFPGPGGDSDGESDGPPRARSTTTCRLVLRGPELSEMLRAFAPLRTCLLDSMLVVGERGVLIQCAIFGEQVFLPLGCEMFSRYEWVGPPAAFLSLVDQKRSLLSALRGGQYPGLSRVDMTISGEAPQRTLRQRVWVEDPEAESGTTELPAATLMKRELASFVVLLPQGRADVQLRLTKPQLAKILALPAGPTTLELGPSGRFSASGGGVCVTFAAREEGAAPSTADAQMQLLSRALKKSDQAALAAKTICGTNLQRTFSLTLGDGNWRAVLKRLQVGGATLKFFFAFSTPSMCVTATGPNAVSAVFLLDPQNVASVVERDGGEGPPDEGEQTPGETAASDISDAAVSPGTKRAPATVSVGASAPKKAREHPGDLGRVNPGPERPPAPPVSPDRASADPDAAAGAREPREPPCSAGAPGRDGVYVRYFTNPPSSAGPCSRPPRPNRERPVRGPGRGSGSECRNLPLPPSPSSLPPPTTASRGNKRDSGYDRLRCGCVSVVFLSRGAGYKARGGGASGESGRRRGGSALWGRVFRTPRIRRGSGPPAARSRAPWPWCGASRTSGRRPPRWGSWGPWCCPATRRARSRPSRACSWPASSAWGSRPRTRRGRARRPGRAPGRAWPPAARPWPRGSPRAARPSRAGSPWRRRTRRRWCWPTTSTPSSRPPARCSSSPWAPSPAASRRGPARGSAGPGSAGPPPCRRPWWRGWGPPRPGAASPRPAPLTARAPTAAAATTTTTTRTCRAPLPPSPRGTPAPPGGACGPSTSGSPSPPSWSPRRWPPSASARTRGGPARTPRDGGWRCSSWDTRPPG</sequence>
<evidence type="ECO:0000256" key="4">
    <source>
        <dbReference type="ARBA" id="ARBA00022562"/>
    </source>
</evidence>
<feature type="compositionally biased region" description="Low complexity" evidence="8">
    <location>
        <begin position="401"/>
        <end position="414"/>
    </location>
</feature>
<dbReference type="InterPro" id="IPR046938">
    <property type="entry name" value="DNA_clamp_sf"/>
</dbReference>
<feature type="compositionally biased region" description="Low complexity" evidence="8">
    <location>
        <begin position="784"/>
        <end position="795"/>
    </location>
</feature>
<comment type="similarity">
    <text evidence="2">Belongs to the herpesviridae DNA polymerase processivity factor family.</text>
</comment>
<keyword evidence="5" id="KW-0235">DNA replication</keyword>
<evidence type="ECO:0000256" key="7">
    <source>
        <dbReference type="ARBA" id="ARBA00032287"/>
    </source>
</evidence>
<feature type="compositionally biased region" description="Pro residues" evidence="8">
    <location>
        <begin position="474"/>
        <end position="486"/>
    </location>
</feature>
<organism evidence="9">
    <name type="scientific">Cercopithecine herpesvirus 16</name>
    <name type="common">CeHV-16</name>
    <name type="synonym">Herpesvirus papio 2</name>
    <dbReference type="NCBI Taxonomy" id="340907"/>
    <lineage>
        <taxon>Viruses</taxon>
        <taxon>Duplodnaviria</taxon>
        <taxon>Heunggongvirae</taxon>
        <taxon>Peploviricota</taxon>
        <taxon>Herviviricetes</taxon>
        <taxon>Herpesvirales</taxon>
        <taxon>Orthoherpesviridae</taxon>
        <taxon>Alphaherpesvirinae</taxon>
        <taxon>Simplexvirus</taxon>
        <taxon>Simplexvirus papiinealpha2</taxon>
    </lineage>
</organism>
<organismHost>
    <name type="scientific">Macaca leonina</name>
    <name type="common">Northern pig-tailed macaque</name>
    <name type="synonym">Macaca nemestrina leonina</name>
    <dbReference type="NCBI Taxonomy" id="90387"/>
</organismHost>
<feature type="compositionally biased region" description="Low complexity" evidence="8">
    <location>
        <begin position="624"/>
        <end position="653"/>
    </location>
</feature>
<evidence type="ECO:0000256" key="2">
    <source>
        <dbReference type="ARBA" id="ARBA00008362"/>
    </source>
</evidence>
<feature type="region of interest" description="Disordered" evidence="8">
    <location>
        <begin position="11"/>
        <end position="32"/>
    </location>
</feature>
<feature type="compositionally biased region" description="Low complexity" evidence="8">
    <location>
        <begin position="597"/>
        <end position="611"/>
    </location>
</feature>
<feature type="region of interest" description="Disordered" evidence="8">
    <location>
        <begin position="596"/>
        <end position="820"/>
    </location>
</feature>
<accession>X2FI34</accession>
<protein>
    <recommendedName>
        <fullName evidence="3">DNA polymerase processivity factor</fullName>
    </recommendedName>
    <alternativeName>
        <fullName evidence="7">Polymerase accessory protein</fullName>
    </alternativeName>
</protein>
<evidence type="ECO:0000256" key="3">
    <source>
        <dbReference type="ARBA" id="ARBA00015068"/>
    </source>
</evidence>
<evidence type="ECO:0000256" key="6">
    <source>
        <dbReference type="ARBA" id="ARBA00023125"/>
    </source>
</evidence>
<keyword evidence="4" id="KW-1048">Host nucleus</keyword>
<name>X2FI34_CHV16</name>
<feature type="compositionally biased region" description="Basic residues" evidence="8">
    <location>
        <begin position="612"/>
        <end position="623"/>
    </location>
</feature>
<feature type="region of interest" description="Disordered" evidence="8">
    <location>
        <begin position="327"/>
        <end position="497"/>
    </location>
</feature>
<evidence type="ECO:0000313" key="9">
    <source>
        <dbReference type="EMBL" id="AHM96091.1"/>
    </source>
</evidence>
<evidence type="ECO:0000256" key="1">
    <source>
        <dbReference type="ARBA" id="ARBA00004147"/>
    </source>
</evidence>
<organismHost>
    <name type="scientific">Macaca mulatta</name>
    <name type="common">Rhesus macaque</name>
    <dbReference type="NCBI Taxonomy" id="9544"/>
</organismHost>
<dbReference type="GO" id="GO:0042025">
    <property type="term" value="C:host cell nucleus"/>
    <property type="evidence" value="ECO:0007669"/>
    <property type="project" value="UniProtKB-SubCell"/>
</dbReference>
<dbReference type="Gene3D" id="3.70.10.10">
    <property type="match status" value="1"/>
</dbReference>